<comment type="pathway">
    <text evidence="2">Protein modification; protein ubiquitination.</text>
</comment>
<feature type="region of interest" description="Disordered" evidence="14">
    <location>
        <begin position="1"/>
        <end position="36"/>
    </location>
</feature>
<evidence type="ECO:0000256" key="13">
    <source>
        <dbReference type="PROSITE-ProRule" id="PRU01391"/>
    </source>
</evidence>
<comment type="similarity">
    <text evidence="11">Belongs to the plant 'ANKYRIN-BTB/POZ' family. 'NPR1-like' subfamily.</text>
</comment>
<evidence type="ECO:0000259" key="16">
    <source>
        <dbReference type="PROSITE" id="PS52046"/>
    </source>
</evidence>
<sequence length="512" mass="56529">MTSSLDPSSSSSSSSISFTSSSPTRQETPNGSDPDSNFLEMISLSKLSNGLEHLLCDTGSDFSDADIVVEGRTVGVHRCILAARSRVFHGLFSNLGKESSVRPRYCLEELIPGAGKVGREAFASFLTYLYTGKLKPSPPEVSTCVNSLCPHDSCRPAINFAVEMMFVSSAFQVPELVLLFQRRLLNFVGRAVADDLIPILSVSSHCQLNHLLDECIDRVAQSDLETFSIERGVPREVAERIKLQRGGMEVERGKTVVRDPLHEKRIRRIHKALDSDDVELVNLLLAESSDVTLDGARALHYAASYCDPNVFHEILGLGLANVNLRNARGHTVLHVAAMRKEPSVIVSLLTNGACVWEPALDGQSAVSICRRLTRPKDYHAKTEQGHEAHKDRICIDVLEREMLRFPMVGDVVSSSPIIPADDLRMKLLDLENRVAFARLLFPLEAKLAMEIATAKTKSESVGILAYKASNGNPKEVGFNETPTMQKKRLLSRLEELSKTGIFFSSSYTYNNR</sequence>
<dbReference type="Gene3D" id="1.25.40.20">
    <property type="entry name" value="Ankyrin repeat-containing domain"/>
    <property type="match status" value="1"/>
</dbReference>
<keyword evidence="3" id="KW-0479">Metal-binding</keyword>
<keyword evidence="4" id="KW-0677">Repeat</keyword>
<dbReference type="Proteomes" id="UP000595140">
    <property type="component" value="Unassembled WGS sequence"/>
</dbReference>
<dbReference type="PANTHER" id="PTHR46475:SF2">
    <property type="entry name" value="REGULATORY PROTEIN NPR3"/>
    <property type="match status" value="1"/>
</dbReference>
<dbReference type="Gene3D" id="3.30.710.10">
    <property type="entry name" value="Potassium Channel Kv1.1, Chain A"/>
    <property type="match status" value="1"/>
</dbReference>
<feature type="compositionally biased region" description="Low complexity" evidence="14">
    <location>
        <begin position="1"/>
        <end position="22"/>
    </location>
</feature>
<dbReference type="GO" id="GO:2000022">
    <property type="term" value="P:regulation of jasmonic acid mediated signaling pathway"/>
    <property type="evidence" value="ECO:0007669"/>
    <property type="project" value="InterPro"/>
</dbReference>
<proteinExistence type="inferred from homology"/>
<protein>
    <recommendedName>
        <fullName evidence="19">BTB domain-containing protein</fullName>
    </recommendedName>
</protein>
<keyword evidence="10" id="KW-0539">Nucleus</keyword>
<dbReference type="PANTHER" id="PTHR46475">
    <property type="entry name" value="REGULATORY PROTEIN NPR3"/>
    <property type="match status" value="1"/>
</dbReference>
<evidence type="ECO:0000256" key="7">
    <source>
        <dbReference type="ARBA" id="ARBA00022821"/>
    </source>
</evidence>
<dbReference type="AlphaFoldDB" id="A0A484M3E8"/>
<dbReference type="GO" id="GO:0042742">
    <property type="term" value="P:defense response to bacterium"/>
    <property type="evidence" value="ECO:0007669"/>
    <property type="project" value="TreeGrafter"/>
</dbReference>
<feature type="domain" description="BTB" evidence="15">
    <location>
        <begin position="63"/>
        <end position="138"/>
    </location>
</feature>
<keyword evidence="18" id="KW-1185">Reference proteome</keyword>
<evidence type="ECO:0000256" key="9">
    <source>
        <dbReference type="ARBA" id="ARBA00023043"/>
    </source>
</evidence>
<dbReference type="SMART" id="SM00248">
    <property type="entry name" value="ANK"/>
    <property type="match status" value="3"/>
</dbReference>
<keyword evidence="9 12" id="KW-0040">ANK repeat</keyword>
<evidence type="ECO:0000256" key="1">
    <source>
        <dbReference type="ARBA" id="ARBA00004123"/>
    </source>
</evidence>
<dbReference type="FunFam" id="3.30.710.10:FF:000110">
    <property type="entry name" value="Regulatory protein NPR3"/>
    <property type="match status" value="1"/>
</dbReference>
<evidence type="ECO:0008006" key="19">
    <source>
        <dbReference type="Google" id="ProtNLM"/>
    </source>
</evidence>
<dbReference type="GO" id="GO:0005634">
    <property type="term" value="C:nucleus"/>
    <property type="evidence" value="ECO:0007669"/>
    <property type="project" value="UniProtKB-SubCell"/>
</dbReference>
<name>A0A484M3E8_9ASTE</name>
<dbReference type="SUPFAM" id="SSF54695">
    <property type="entry name" value="POZ domain"/>
    <property type="match status" value="1"/>
</dbReference>
<evidence type="ECO:0000259" key="15">
    <source>
        <dbReference type="PROSITE" id="PS50097"/>
    </source>
</evidence>
<evidence type="ECO:0000256" key="4">
    <source>
        <dbReference type="ARBA" id="ARBA00022737"/>
    </source>
</evidence>
<dbReference type="SMART" id="SM00225">
    <property type="entry name" value="BTB"/>
    <property type="match status" value="1"/>
</dbReference>
<dbReference type="PROSITE" id="PS52046">
    <property type="entry name" value="ZF_C2HC_NPR"/>
    <property type="match status" value="1"/>
</dbReference>
<evidence type="ECO:0000256" key="11">
    <source>
        <dbReference type="ARBA" id="ARBA00044947"/>
    </source>
</evidence>
<dbReference type="InterPro" id="IPR057250">
    <property type="entry name" value="Znf_C2HC_NPR-type"/>
</dbReference>
<dbReference type="GO" id="GO:0050832">
    <property type="term" value="P:defense response to fungus"/>
    <property type="evidence" value="ECO:0007669"/>
    <property type="project" value="TreeGrafter"/>
</dbReference>
<reference evidence="17 18" key="1">
    <citation type="submission" date="2018-04" db="EMBL/GenBank/DDBJ databases">
        <authorList>
            <person name="Vogel A."/>
        </authorList>
    </citation>
    <scope>NUCLEOTIDE SEQUENCE [LARGE SCALE GENOMIC DNA]</scope>
</reference>
<keyword evidence="5 13" id="KW-0863">Zinc-finger</keyword>
<dbReference type="GO" id="GO:0009862">
    <property type="term" value="P:systemic acquired resistance, salicylic acid mediated signaling pathway"/>
    <property type="evidence" value="ECO:0007669"/>
    <property type="project" value="InterPro"/>
</dbReference>
<evidence type="ECO:0000256" key="8">
    <source>
        <dbReference type="ARBA" id="ARBA00022833"/>
    </source>
</evidence>
<organism evidence="17 18">
    <name type="scientific">Cuscuta campestris</name>
    <dbReference type="NCBI Taxonomy" id="132261"/>
    <lineage>
        <taxon>Eukaryota</taxon>
        <taxon>Viridiplantae</taxon>
        <taxon>Streptophyta</taxon>
        <taxon>Embryophyta</taxon>
        <taxon>Tracheophyta</taxon>
        <taxon>Spermatophyta</taxon>
        <taxon>Magnoliopsida</taxon>
        <taxon>eudicotyledons</taxon>
        <taxon>Gunneridae</taxon>
        <taxon>Pentapetalae</taxon>
        <taxon>asterids</taxon>
        <taxon>lamiids</taxon>
        <taxon>Solanales</taxon>
        <taxon>Convolvulaceae</taxon>
        <taxon>Cuscuteae</taxon>
        <taxon>Cuscuta</taxon>
        <taxon>Cuscuta subgen. Grammica</taxon>
        <taxon>Cuscuta sect. Cleistogrammica</taxon>
    </lineage>
</organism>
<comment type="subcellular location">
    <subcellularLocation>
        <location evidence="1">Nucleus</location>
    </subcellularLocation>
</comment>
<dbReference type="EMBL" id="OOIL02002582">
    <property type="protein sequence ID" value="VFQ83362.1"/>
    <property type="molecule type" value="Genomic_DNA"/>
</dbReference>
<comment type="caution">
    <text evidence="13">Lacks conserved residue(s) required for the propagation of feature annotation.</text>
</comment>
<evidence type="ECO:0000256" key="2">
    <source>
        <dbReference type="ARBA" id="ARBA00004906"/>
    </source>
</evidence>
<evidence type="ECO:0000256" key="5">
    <source>
        <dbReference type="ARBA" id="ARBA00022771"/>
    </source>
</evidence>
<dbReference type="Pfam" id="PF00651">
    <property type="entry name" value="BTB"/>
    <property type="match status" value="1"/>
</dbReference>
<dbReference type="InterPro" id="IPR000210">
    <property type="entry name" value="BTB/POZ_dom"/>
</dbReference>
<dbReference type="InterPro" id="IPR044292">
    <property type="entry name" value="NPR"/>
</dbReference>
<keyword evidence="7" id="KW-0611">Plant defense</keyword>
<dbReference type="GO" id="GO:2000031">
    <property type="term" value="P:regulation of salicylic acid mediated signaling pathway"/>
    <property type="evidence" value="ECO:0007669"/>
    <property type="project" value="InterPro"/>
</dbReference>
<keyword evidence="6" id="KW-0833">Ubl conjugation pathway</keyword>
<dbReference type="InterPro" id="IPR021094">
    <property type="entry name" value="NPR1/NIM1-like_C"/>
</dbReference>
<evidence type="ECO:0000313" key="18">
    <source>
        <dbReference type="Proteomes" id="UP000595140"/>
    </source>
</evidence>
<evidence type="ECO:0000256" key="12">
    <source>
        <dbReference type="PROSITE-ProRule" id="PRU00023"/>
    </source>
</evidence>
<dbReference type="FunFam" id="1.25.40.20:FF:000123">
    <property type="entry name" value="regulatory protein NPR3-like"/>
    <property type="match status" value="1"/>
</dbReference>
<dbReference type="SUPFAM" id="SSF48403">
    <property type="entry name" value="Ankyrin repeat"/>
    <property type="match status" value="1"/>
</dbReference>
<evidence type="ECO:0000256" key="6">
    <source>
        <dbReference type="ARBA" id="ARBA00022786"/>
    </source>
</evidence>
<dbReference type="PROSITE" id="PS50297">
    <property type="entry name" value="ANK_REP_REGION"/>
    <property type="match status" value="1"/>
</dbReference>
<dbReference type="Pfam" id="PF12796">
    <property type="entry name" value="Ank_2"/>
    <property type="match status" value="1"/>
</dbReference>
<evidence type="ECO:0000313" key="17">
    <source>
        <dbReference type="EMBL" id="VFQ83362.1"/>
    </source>
</evidence>
<dbReference type="InterPro" id="IPR002110">
    <property type="entry name" value="Ankyrin_rpt"/>
</dbReference>
<dbReference type="PROSITE" id="PS50097">
    <property type="entry name" value="BTB"/>
    <property type="match status" value="1"/>
</dbReference>
<feature type="compositionally biased region" description="Polar residues" evidence="14">
    <location>
        <begin position="23"/>
        <end position="35"/>
    </location>
</feature>
<accession>A0A484M3E8</accession>
<dbReference type="InterPro" id="IPR036770">
    <property type="entry name" value="Ankyrin_rpt-contain_sf"/>
</dbReference>
<dbReference type="CDD" id="cd18310">
    <property type="entry name" value="BTB_POZ_NPR_plant"/>
    <property type="match status" value="1"/>
</dbReference>
<dbReference type="GO" id="GO:0008270">
    <property type="term" value="F:zinc ion binding"/>
    <property type="evidence" value="ECO:0007669"/>
    <property type="project" value="UniProtKB-KW"/>
</dbReference>
<keyword evidence="8" id="KW-0862">Zinc</keyword>
<dbReference type="InterPro" id="IPR011333">
    <property type="entry name" value="SKP1/BTB/POZ_sf"/>
</dbReference>
<evidence type="ECO:0000256" key="3">
    <source>
        <dbReference type="ARBA" id="ARBA00022723"/>
    </source>
</evidence>
<feature type="domain" description="C2HC NPR-type" evidence="16">
    <location>
        <begin position="141"/>
        <end position="155"/>
    </location>
</feature>
<evidence type="ECO:0000256" key="10">
    <source>
        <dbReference type="ARBA" id="ARBA00023242"/>
    </source>
</evidence>
<feature type="repeat" description="ANK" evidence="12">
    <location>
        <begin position="328"/>
        <end position="353"/>
    </location>
</feature>
<gene>
    <name evidence="17" type="ORF">CCAM_LOCUS25138</name>
</gene>
<dbReference type="OrthoDB" id="71307at2759"/>
<dbReference type="Pfam" id="PF12313">
    <property type="entry name" value="NPR1_like_C"/>
    <property type="match status" value="1"/>
</dbReference>
<evidence type="ECO:0000256" key="14">
    <source>
        <dbReference type="SAM" id="MobiDB-lite"/>
    </source>
</evidence>
<dbReference type="PROSITE" id="PS50088">
    <property type="entry name" value="ANK_REPEAT"/>
    <property type="match status" value="1"/>
</dbReference>